<dbReference type="InterPro" id="IPR054722">
    <property type="entry name" value="PolX-like_BBD"/>
</dbReference>
<dbReference type="EMBL" id="JAFEMO010000004">
    <property type="protein sequence ID" value="KAH7571499.1"/>
    <property type="molecule type" value="Genomic_DNA"/>
</dbReference>
<evidence type="ECO:0000313" key="3">
    <source>
        <dbReference type="EMBL" id="KAH7571499.1"/>
    </source>
</evidence>
<feature type="region of interest" description="Disordered" evidence="1">
    <location>
        <begin position="89"/>
        <end position="110"/>
    </location>
</feature>
<name>A0ABQ8I4Y4_9ROSI</name>
<organism evidence="3 4">
    <name type="scientific">Xanthoceras sorbifolium</name>
    <dbReference type="NCBI Taxonomy" id="99658"/>
    <lineage>
        <taxon>Eukaryota</taxon>
        <taxon>Viridiplantae</taxon>
        <taxon>Streptophyta</taxon>
        <taxon>Embryophyta</taxon>
        <taxon>Tracheophyta</taxon>
        <taxon>Spermatophyta</taxon>
        <taxon>Magnoliopsida</taxon>
        <taxon>eudicotyledons</taxon>
        <taxon>Gunneridae</taxon>
        <taxon>Pentapetalae</taxon>
        <taxon>rosids</taxon>
        <taxon>malvids</taxon>
        <taxon>Sapindales</taxon>
        <taxon>Sapindaceae</taxon>
        <taxon>Xanthoceroideae</taxon>
        <taxon>Xanthoceras</taxon>
    </lineage>
</organism>
<keyword evidence="4" id="KW-1185">Reference proteome</keyword>
<dbReference type="Proteomes" id="UP000827721">
    <property type="component" value="Unassembled WGS sequence"/>
</dbReference>
<comment type="caution">
    <text evidence="3">The sequence shown here is derived from an EMBL/GenBank/DDBJ whole genome shotgun (WGS) entry which is preliminary data.</text>
</comment>
<evidence type="ECO:0000313" key="4">
    <source>
        <dbReference type="Proteomes" id="UP000827721"/>
    </source>
</evidence>
<protein>
    <recommendedName>
        <fullName evidence="2">Retrovirus-related Pol polyprotein from transposon TNT 1-94-like beta-barrel domain-containing protein</fullName>
    </recommendedName>
</protein>
<feature type="domain" description="Retrovirus-related Pol polyprotein from transposon TNT 1-94-like beta-barrel" evidence="2">
    <location>
        <begin position="1"/>
        <end position="71"/>
    </location>
</feature>
<dbReference type="Pfam" id="PF22936">
    <property type="entry name" value="Pol_BBD"/>
    <property type="match status" value="1"/>
</dbReference>
<evidence type="ECO:0000256" key="1">
    <source>
        <dbReference type="SAM" id="MobiDB-lite"/>
    </source>
</evidence>
<feature type="compositionally biased region" description="Polar residues" evidence="1">
    <location>
        <begin position="101"/>
        <end position="110"/>
    </location>
</feature>
<proteinExistence type="predicted"/>
<gene>
    <name evidence="3" type="ORF">JRO89_XS04G0063100</name>
</gene>
<accession>A0ABQ8I4Y4</accession>
<reference evidence="3 4" key="1">
    <citation type="submission" date="2021-02" db="EMBL/GenBank/DDBJ databases">
        <title>Plant Genome Project.</title>
        <authorList>
            <person name="Zhang R.-G."/>
        </authorList>
    </citation>
    <scope>NUCLEOTIDE SEQUENCE [LARGE SCALE GENOMIC DNA]</scope>
    <source>
        <tissue evidence="3">Leaves</tissue>
    </source>
</reference>
<evidence type="ECO:0000259" key="2">
    <source>
        <dbReference type="Pfam" id="PF22936"/>
    </source>
</evidence>
<sequence>MCGDKRVLSDLDESFCNTVKFGDNSTVFVMGKGNVTLQTKENSTHTISNVLFVPDLKTNLLSVGQLQEKGYEISIKDKVCEGQQHVRNQQQAVPAVPVTENVPTNSQSPPITIIDEEGEQRLQRARKRPAWMIDYEVSDTDDYED</sequence>